<accession>X1QCA9</accession>
<evidence type="ECO:0008006" key="2">
    <source>
        <dbReference type="Google" id="ProtNLM"/>
    </source>
</evidence>
<evidence type="ECO:0000313" key="1">
    <source>
        <dbReference type="EMBL" id="GAI48645.1"/>
    </source>
</evidence>
<name>X1QCA9_9ZZZZ</name>
<comment type="caution">
    <text evidence="1">The sequence shown here is derived from an EMBL/GenBank/DDBJ whole genome shotgun (WGS) entry which is preliminary data.</text>
</comment>
<dbReference type="EMBL" id="BARV01035909">
    <property type="protein sequence ID" value="GAI48645.1"/>
    <property type="molecule type" value="Genomic_DNA"/>
</dbReference>
<reference evidence="1" key="1">
    <citation type="journal article" date="2014" name="Front. Microbiol.">
        <title>High frequency of phylogenetically diverse reductive dehalogenase-homologous genes in deep subseafloor sedimentary metagenomes.</title>
        <authorList>
            <person name="Kawai M."/>
            <person name="Futagami T."/>
            <person name="Toyoda A."/>
            <person name="Takaki Y."/>
            <person name="Nishi S."/>
            <person name="Hori S."/>
            <person name="Arai W."/>
            <person name="Tsubouchi T."/>
            <person name="Morono Y."/>
            <person name="Uchiyama I."/>
            <person name="Ito T."/>
            <person name="Fujiyama A."/>
            <person name="Inagaki F."/>
            <person name="Takami H."/>
        </authorList>
    </citation>
    <scope>NUCLEOTIDE SEQUENCE</scope>
    <source>
        <strain evidence="1">Expedition CK06-06</strain>
    </source>
</reference>
<dbReference type="InterPro" id="IPR027417">
    <property type="entry name" value="P-loop_NTPase"/>
</dbReference>
<gene>
    <name evidence="1" type="ORF">S06H3_55922</name>
</gene>
<proteinExistence type="predicted"/>
<dbReference type="Gene3D" id="3.40.50.300">
    <property type="entry name" value="P-loop containing nucleotide triphosphate hydrolases"/>
    <property type="match status" value="1"/>
</dbReference>
<dbReference type="AlphaFoldDB" id="X1QCA9"/>
<sequence>VIDEPESFLDKEVISSYLVPRLRDLKTNQQLIVVTSNPDMVILGDSENVIVTKPGKQLKIVENGDIYKEGIRTKVLDMLEGGEESVIRRGRKLNVFNA</sequence>
<organism evidence="1">
    <name type="scientific">marine sediment metagenome</name>
    <dbReference type="NCBI Taxonomy" id="412755"/>
    <lineage>
        <taxon>unclassified sequences</taxon>
        <taxon>metagenomes</taxon>
        <taxon>ecological metagenomes</taxon>
    </lineage>
</organism>
<protein>
    <recommendedName>
        <fullName evidence="2">ATPase AAA-type core domain-containing protein</fullName>
    </recommendedName>
</protein>
<feature type="non-terminal residue" evidence="1">
    <location>
        <position position="1"/>
    </location>
</feature>